<dbReference type="PANTHER" id="PTHR43190:SF3">
    <property type="entry name" value="N-ACETYL-D-GLUCOSAMINE KINASE"/>
    <property type="match status" value="1"/>
</dbReference>
<evidence type="ECO:0000313" key="3">
    <source>
        <dbReference type="Proteomes" id="UP000625033"/>
    </source>
</evidence>
<keyword evidence="2" id="KW-0418">Kinase</keyword>
<sequence>MGRAGDTGESGASSALPAERVVVGLDVGGSKTHAILSVDGREVAEVKAGSANLASVGVDAADLQLRAIFSELAGAHSSPARVCAGVAGADTEQARARFAALLAAHVPHARIDVVHDTELLLAAAGVEQGIALIAGTGSVAWGRRDSPAGAGTSAPSREARAGGWGYLLGDEGSGYWVVRAAVRHALDLVDQGRAPDALAQALAAACGVGGPEELLGHFYVRQERRYWAHHSHLVFELAESGDAAAHQIVTDTAAALTELVARVASRLTLPDDAAPAPALPVVAAGGLVVHQPLLQRLIASGLAAHGLRDVRVLENEPVHGAVRLAQRLEMPTDLAEERRKENTCK</sequence>
<dbReference type="InterPro" id="IPR002731">
    <property type="entry name" value="ATPase_BadF"/>
</dbReference>
<proteinExistence type="predicted"/>
<dbReference type="InterPro" id="IPR052519">
    <property type="entry name" value="Euk-type_GlcNAc_Kinase"/>
</dbReference>
<evidence type="ECO:0000259" key="1">
    <source>
        <dbReference type="Pfam" id="PF01869"/>
    </source>
</evidence>
<gene>
    <name evidence="2" type="ORF">IW252_001249</name>
</gene>
<dbReference type="RefSeq" id="WP_196835783.1">
    <property type="nucleotide sequence ID" value="NZ_JADOTZ010000001.1"/>
</dbReference>
<keyword evidence="3" id="KW-1185">Reference proteome</keyword>
<dbReference type="InterPro" id="IPR043129">
    <property type="entry name" value="ATPase_NBD"/>
</dbReference>
<name>A0A931GFB5_9MICC</name>
<dbReference type="CDD" id="cd24007">
    <property type="entry name" value="ASKHA_NBD_eukNAGK-like"/>
    <property type="match status" value="1"/>
</dbReference>
<keyword evidence="2" id="KW-0808">Transferase</keyword>
<dbReference type="Gene3D" id="3.30.420.40">
    <property type="match status" value="2"/>
</dbReference>
<dbReference type="EMBL" id="JADOTZ010000001">
    <property type="protein sequence ID" value="MBG6084482.1"/>
    <property type="molecule type" value="Genomic_DNA"/>
</dbReference>
<reference evidence="2" key="1">
    <citation type="submission" date="2020-11" db="EMBL/GenBank/DDBJ databases">
        <title>Sequencing the genomes of 1000 actinobacteria strains.</title>
        <authorList>
            <person name="Klenk H.-P."/>
        </authorList>
    </citation>
    <scope>NUCLEOTIDE SEQUENCE</scope>
    <source>
        <strain evidence="2">DSM 26152</strain>
    </source>
</reference>
<accession>A0A931GFB5</accession>
<protein>
    <submittedName>
        <fullName evidence="2">N-acetylglucosamine kinase-like BadF-type ATPase</fullName>
    </submittedName>
</protein>
<dbReference type="GO" id="GO:0016301">
    <property type="term" value="F:kinase activity"/>
    <property type="evidence" value="ECO:0007669"/>
    <property type="project" value="UniProtKB-KW"/>
</dbReference>
<dbReference type="Pfam" id="PF01869">
    <property type="entry name" value="BcrAD_BadFG"/>
    <property type="match status" value="1"/>
</dbReference>
<evidence type="ECO:0000313" key="2">
    <source>
        <dbReference type="EMBL" id="MBG6084482.1"/>
    </source>
</evidence>
<dbReference type="PANTHER" id="PTHR43190">
    <property type="entry name" value="N-ACETYL-D-GLUCOSAMINE KINASE"/>
    <property type="match status" value="1"/>
</dbReference>
<dbReference type="AlphaFoldDB" id="A0A931GFB5"/>
<comment type="caution">
    <text evidence="2">The sequence shown here is derived from an EMBL/GenBank/DDBJ whole genome shotgun (WGS) entry which is preliminary data.</text>
</comment>
<organism evidence="2 3">
    <name type="scientific">Zhihengliuella flava</name>
    <dbReference type="NCBI Taxonomy" id="1285193"/>
    <lineage>
        <taxon>Bacteria</taxon>
        <taxon>Bacillati</taxon>
        <taxon>Actinomycetota</taxon>
        <taxon>Actinomycetes</taxon>
        <taxon>Micrococcales</taxon>
        <taxon>Micrococcaceae</taxon>
        <taxon>Zhihengliuella</taxon>
    </lineage>
</organism>
<dbReference type="Proteomes" id="UP000625033">
    <property type="component" value="Unassembled WGS sequence"/>
</dbReference>
<feature type="domain" description="ATPase BadF/BadG/BcrA/BcrD type" evidence="1">
    <location>
        <begin position="23"/>
        <end position="298"/>
    </location>
</feature>
<dbReference type="SUPFAM" id="SSF53067">
    <property type="entry name" value="Actin-like ATPase domain"/>
    <property type="match status" value="2"/>
</dbReference>